<dbReference type="InterPro" id="IPR019658">
    <property type="entry name" value="DUF2515"/>
</dbReference>
<dbReference type="KEGG" id="tje:TJEJU_0061"/>
<dbReference type="AlphaFoldDB" id="A0A238U3T5"/>
<name>A0A238U3T5_9FLAO</name>
<protein>
    <submittedName>
        <fullName evidence="1">Uncharacterized protein</fullName>
    </submittedName>
</protein>
<keyword evidence="2" id="KW-1185">Reference proteome</keyword>
<evidence type="ECO:0000313" key="2">
    <source>
        <dbReference type="Proteomes" id="UP000215214"/>
    </source>
</evidence>
<dbReference type="EMBL" id="LT899436">
    <property type="protein sequence ID" value="SNR13871.1"/>
    <property type="molecule type" value="Genomic_DNA"/>
</dbReference>
<dbReference type="OrthoDB" id="143720at2"/>
<evidence type="ECO:0000313" key="1">
    <source>
        <dbReference type="EMBL" id="SNR13871.1"/>
    </source>
</evidence>
<organism evidence="1 2">
    <name type="scientific">Tenacibaculum jejuense</name>
    <dbReference type="NCBI Taxonomy" id="584609"/>
    <lineage>
        <taxon>Bacteria</taxon>
        <taxon>Pseudomonadati</taxon>
        <taxon>Bacteroidota</taxon>
        <taxon>Flavobacteriia</taxon>
        <taxon>Flavobacteriales</taxon>
        <taxon>Flavobacteriaceae</taxon>
        <taxon>Tenacibaculum</taxon>
    </lineage>
</organism>
<sequence length="278" mass="32937">MNTTAKYSFNLPPETEVILRNRTITTYYAQLYKNEPNLYKWAGMAAFASFHIGTKLKLWDWENTPLKTFSNACKKKNRTIEDDFQIIRIINNKIFTEIGSIHLAFSQLEFDIFKNQLIQTKKNEIIIEAFNKLNEARTRLNAGETTEVVEKLIWEANIEILWHEQLFVVQPMFDKLSNTFSNLMSLIASFDYHINHKKTSWKLASRFIIFMFTKGLITLSKNYFIPNITHFEQRWSWISKDILAKWQALESNQIAIQEEISFLTQLEDRQLKLYKLKT</sequence>
<gene>
    <name evidence="1" type="ORF">TJEJU_0061</name>
</gene>
<dbReference type="Pfam" id="PF10720">
    <property type="entry name" value="DUF2515"/>
    <property type="match status" value="1"/>
</dbReference>
<dbReference type="Proteomes" id="UP000215214">
    <property type="component" value="Chromosome TJEJU"/>
</dbReference>
<proteinExistence type="predicted"/>
<accession>A0A238U3T5</accession>
<dbReference type="RefSeq" id="WP_095068744.1">
    <property type="nucleotide sequence ID" value="NZ_LT899436.1"/>
</dbReference>
<reference evidence="1 2" key="1">
    <citation type="submission" date="2017-07" db="EMBL/GenBank/DDBJ databases">
        <authorList>
            <person name="Sun Z.S."/>
            <person name="Albrecht U."/>
            <person name="Echele G."/>
            <person name="Lee C.C."/>
        </authorList>
    </citation>
    <scope>NUCLEOTIDE SEQUENCE [LARGE SCALE GENOMIC DNA]</scope>
    <source>
        <strain evidence="2">type strain: KCTC 22618</strain>
    </source>
</reference>